<accession>A0A8H5XKL5</accession>
<reference evidence="2 3" key="1">
    <citation type="submission" date="2020-05" db="EMBL/GenBank/DDBJ databases">
        <title>Identification and distribution of gene clusters putatively required for synthesis of sphingolipid metabolism inhibitors in phylogenetically diverse species of the filamentous fungus Fusarium.</title>
        <authorList>
            <person name="Kim H.-S."/>
            <person name="Busman M."/>
            <person name="Brown D.W."/>
            <person name="Divon H."/>
            <person name="Uhlig S."/>
            <person name="Proctor R.H."/>
        </authorList>
    </citation>
    <scope>NUCLEOTIDE SEQUENCE [LARGE SCALE GENOMIC DNA]</scope>
    <source>
        <strain evidence="2 3">NRRL 25311</strain>
    </source>
</reference>
<dbReference type="AlphaFoldDB" id="A0A8H5XKL5"/>
<keyword evidence="3" id="KW-1185">Reference proteome</keyword>
<protein>
    <submittedName>
        <fullName evidence="2">Uncharacterized protein</fullName>
    </submittedName>
</protein>
<sequence>MHLLYFLLFMFNLATATPAALGDSSLDSFFNSEDEGSVSVVDDPTFFDLGNANTRTQKKHEKRAGPPYRLGYSAWNVTFERRTGDAWDFKKPGWIFVFPAMSDRQGSQQNPSPWDIVVAPGRIPLPLMGPSNGELWYTTNSYFIPFMRGAPPVATRRTYTQYTSWRRTGSGFQFNIVRTKNDELARENSGARLNIKDKPTQPTSGYIALNFNTNLTGVVNFSSGSLNYNANITGTLVQQGKIWV</sequence>
<keyword evidence="1" id="KW-0732">Signal</keyword>
<dbReference type="Proteomes" id="UP000562682">
    <property type="component" value="Unassembled WGS sequence"/>
</dbReference>
<name>A0A8H5XKL5_9HYPO</name>
<organism evidence="2 3">
    <name type="scientific">Fusarium denticulatum</name>
    <dbReference type="NCBI Taxonomy" id="48507"/>
    <lineage>
        <taxon>Eukaryota</taxon>
        <taxon>Fungi</taxon>
        <taxon>Dikarya</taxon>
        <taxon>Ascomycota</taxon>
        <taxon>Pezizomycotina</taxon>
        <taxon>Sordariomycetes</taxon>
        <taxon>Hypocreomycetidae</taxon>
        <taxon>Hypocreales</taxon>
        <taxon>Nectriaceae</taxon>
        <taxon>Fusarium</taxon>
        <taxon>Fusarium fujikuroi species complex</taxon>
    </lineage>
</organism>
<dbReference type="EMBL" id="JAAOAK010000007">
    <property type="protein sequence ID" value="KAF5695555.1"/>
    <property type="molecule type" value="Genomic_DNA"/>
</dbReference>
<comment type="caution">
    <text evidence="2">The sequence shown here is derived from an EMBL/GenBank/DDBJ whole genome shotgun (WGS) entry which is preliminary data.</text>
</comment>
<evidence type="ECO:0000313" key="3">
    <source>
        <dbReference type="Proteomes" id="UP000562682"/>
    </source>
</evidence>
<proteinExistence type="predicted"/>
<gene>
    <name evidence="2" type="ORF">FDENT_285</name>
</gene>
<feature type="chain" id="PRO_5034765704" evidence="1">
    <location>
        <begin position="17"/>
        <end position="244"/>
    </location>
</feature>
<evidence type="ECO:0000256" key="1">
    <source>
        <dbReference type="SAM" id="SignalP"/>
    </source>
</evidence>
<feature type="signal peptide" evidence="1">
    <location>
        <begin position="1"/>
        <end position="16"/>
    </location>
</feature>
<evidence type="ECO:0000313" key="2">
    <source>
        <dbReference type="EMBL" id="KAF5695555.1"/>
    </source>
</evidence>